<dbReference type="RefSeq" id="WP_062966031.1">
    <property type="nucleotide sequence ID" value="NZ_JAJFOE010000002.1"/>
</dbReference>
<feature type="domain" description="FAD-binding FR-type" evidence="10">
    <location>
        <begin position="57"/>
        <end position="167"/>
    </location>
</feature>
<dbReference type="PANTHER" id="PTHR47354:SF6">
    <property type="entry name" value="NADH OXIDOREDUCTASE HCR"/>
    <property type="match status" value="1"/>
</dbReference>
<evidence type="ECO:0000256" key="1">
    <source>
        <dbReference type="ARBA" id="ARBA00001974"/>
    </source>
</evidence>
<dbReference type="GO" id="GO:0051537">
    <property type="term" value="F:2 iron, 2 sulfur cluster binding"/>
    <property type="evidence" value="ECO:0007669"/>
    <property type="project" value="UniProtKB-KW"/>
</dbReference>
<keyword evidence="4" id="KW-0479">Metal-binding</keyword>
<dbReference type="CDD" id="cd06216">
    <property type="entry name" value="FNR_iron_sulfur_binding_2"/>
    <property type="match status" value="1"/>
</dbReference>
<evidence type="ECO:0000256" key="3">
    <source>
        <dbReference type="ARBA" id="ARBA00022714"/>
    </source>
</evidence>
<evidence type="ECO:0000259" key="9">
    <source>
        <dbReference type="PROSITE" id="PS51085"/>
    </source>
</evidence>
<dbReference type="InterPro" id="IPR017938">
    <property type="entry name" value="Riboflavin_synthase-like_b-brl"/>
</dbReference>
<dbReference type="Proteomes" id="UP000255082">
    <property type="component" value="Unassembled WGS sequence"/>
</dbReference>
<dbReference type="InterPro" id="IPR036010">
    <property type="entry name" value="2Fe-2S_ferredoxin-like_sf"/>
</dbReference>
<protein>
    <submittedName>
        <fullName evidence="11">Stearoyl-CoA 9-desaturase electron transfer partner</fullName>
    </submittedName>
</protein>
<dbReference type="Gene3D" id="3.10.20.30">
    <property type="match status" value="1"/>
</dbReference>
<evidence type="ECO:0000256" key="7">
    <source>
        <dbReference type="ARBA" id="ARBA00023004"/>
    </source>
</evidence>
<dbReference type="GO" id="GO:0046872">
    <property type="term" value="F:metal ion binding"/>
    <property type="evidence" value="ECO:0007669"/>
    <property type="project" value="UniProtKB-KW"/>
</dbReference>
<dbReference type="CDD" id="cd00207">
    <property type="entry name" value="fer2"/>
    <property type="match status" value="1"/>
</dbReference>
<dbReference type="PROSITE" id="PS51384">
    <property type="entry name" value="FAD_FR"/>
    <property type="match status" value="1"/>
</dbReference>
<dbReference type="Gene3D" id="2.40.30.10">
    <property type="entry name" value="Translation factors"/>
    <property type="match status" value="1"/>
</dbReference>
<dbReference type="SUPFAM" id="SSF52343">
    <property type="entry name" value="Ferredoxin reductase-like, C-terminal NADP-linked domain"/>
    <property type="match status" value="1"/>
</dbReference>
<dbReference type="Pfam" id="PF00175">
    <property type="entry name" value="NAD_binding_1"/>
    <property type="match status" value="1"/>
</dbReference>
<evidence type="ECO:0000256" key="2">
    <source>
        <dbReference type="ARBA" id="ARBA00022630"/>
    </source>
</evidence>
<dbReference type="InterPro" id="IPR001433">
    <property type="entry name" value="OxRdtase_FAD/NAD-bd"/>
</dbReference>
<dbReference type="SUPFAM" id="SSF54292">
    <property type="entry name" value="2Fe-2S ferredoxin-like"/>
    <property type="match status" value="1"/>
</dbReference>
<dbReference type="InterPro" id="IPR039261">
    <property type="entry name" value="FNR_nucleotide-bd"/>
</dbReference>
<dbReference type="OrthoDB" id="9796486at2"/>
<keyword evidence="6" id="KW-0560">Oxidoreductase</keyword>
<dbReference type="Pfam" id="PF00970">
    <property type="entry name" value="FAD_binding_6"/>
    <property type="match status" value="1"/>
</dbReference>
<keyword evidence="3" id="KW-0001">2Fe-2S</keyword>
<organism evidence="11 12">
    <name type="scientific">Nocardia africana</name>
    <dbReference type="NCBI Taxonomy" id="134964"/>
    <lineage>
        <taxon>Bacteria</taxon>
        <taxon>Bacillati</taxon>
        <taxon>Actinomycetota</taxon>
        <taxon>Actinomycetes</taxon>
        <taxon>Mycobacteriales</taxon>
        <taxon>Nocardiaceae</taxon>
        <taxon>Nocardia</taxon>
    </lineage>
</organism>
<evidence type="ECO:0000259" key="10">
    <source>
        <dbReference type="PROSITE" id="PS51384"/>
    </source>
</evidence>
<evidence type="ECO:0000313" key="11">
    <source>
        <dbReference type="EMBL" id="SUA47574.1"/>
    </source>
</evidence>
<keyword evidence="8" id="KW-0411">Iron-sulfur</keyword>
<dbReference type="Pfam" id="PF00111">
    <property type="entry name" value="Fer2"/>
    <property type="match status" value="1"/>
</dbReference>
<evidence type="ECO:0000256" key="5">
    <source>
        <dbReference type="ARBA" id="ARBA00022827"/>
    </source>
</evidence>
<gene>
    <name evidence="11" type="ORF">NCTC13184_06115</name>
</gene>
<comment type="cofactor">
    <cofactor evidence="1">
        <name>FAD</name>
        <dbReference type="ChEBI" id="CHEBI:57692"/>
    </cofactor>
</comment>
<keyword evidence="7" id="KW-0408">Iron</keyword>
<dbReference type="Gene3D" id="3.40.50.80">
    <property type="entry name" value="Nucleotide-binding domain of ferredoxin-NADP reductase (FNR) module"/>
    <property type="match status" value="1"/>
</dbReference>
<dbReference type="InterPro" id="IPR012675">
    <property type="entry name" value="Beta-grasp_dom_sf"/>
</dbReference>
<proteinExistence type="predicted"/>
<dbReference type="SUPFAM" id="SSF63380">
    <property type="entry name" value="Riboflavin synthase domain-like"/>
    <property type="match status" value="1"/>
</dbReference>
<feature type="domain" description="2Fe-2S ferredoxin-type" evidence="9">
    <location>
        <begin position="308"/>
        <end position="389"/>
    </location>
</feature>
<name>A0A378X493_9NOCA</name>
<dbReference type="PROSITE" id="PS51085">
    <property type="entry name" value="2FE2S_FER_2"/>
    <property type="match status" value="1"/>
</dbReference>
<evidence type="ECO:0000256" key="4">
    <source>
        <dbReference type="ARBA" id="ARBA00022723"/>
    </source>
</evidence>
<evidence type="ECO:0000313" key="12">
    <source>
        <dbReference type="Proteomes" id="UP000255082"/>
    </source>
</evidence>
<reference evidence="11 12" key="1">
    <citation type="submission" date="2018-06" db="EMBL/GenBank/DDBJ databases">
        <authorList>
            <consortium name="Pathogen Informatics"/>
            <person name="Doyle S."/>
        </authorList>
    </citation>
    <scope>NUCLEOTIDE SEQUENCE [LARGE SCALE GENOMIC DNA]</scope>
    <source>
        <strain evidence="11 12">NCTC13184</strain>
    </source>
</reference>
<dbReference type="GO" id="GO:0016491">
    <property type="term" value="F:oxidoreductase activity"/>
    <property type="evidence" value="ECO:0007669"/>
    <property type="project" value="UniProtKB-KW"/>
</dbReference>
<accession>A0A378X493</accession>
<dbReference type="PANTHER" id="PTHR47354">
    <property type="entry name" value="NADH OXIDOREDUCTASE HCR"/>
    <property type="match status" value="1"/>
</dbReference>
<dbReference type="InterPro" id="IPR008333">
    <property type="entry name" value="Cbr1-like_FAD-bd_dom"/>
</dbReference>
<dbReference type="InterPro" id="IPR050415">
    <property type="entry name" value="MRET"/>
</dbReference>
<evidence type="ECO:0000256" key="6">
    <source>
        <dbReference type="ARBA" id="ARBA00023002"/>
    </source>
</evidence>
<keyword evidence="2" id="KW-0285">Flavoprotein</keyword>
<dbReference type="AlphaFoldDB" id="A0A378X493"/>
<evidence type="ECO:0000256" key="8">
    <source>
        <dbReference type="ARBA" id="ARBA00023014"/>
    </source>
</evidence>
<dbReference type="InterPro" id="IPR001041">
    <property type="entry name" value="2Fe-2S_ferredoxin-type"/>
</dbReference>
<keyword evidence="5" id="KW-0274">FAD</keyword>
<dbReference type="InterPro" id="IPR017927">
    <property type="entry name" value="FAD-bd_FR_type"/>
</dbReference>
<dbReference type="EMBL" id="UGRU01000001">
    <property type="protein sequence ID" value="SUA47574.1"/>
    <property type="molecule type" value="Genomic_DNA"/>
</dbReference>
<sequence>MVSKSVQGLRAWLEAPVADAKMAGRTRLDALRGAAARITTPLLPDDYLHLVNPLWSARELRGRIVEVRKETADSVTLVIKPGWGFDFTFTPGQYIGIGVLVDGRWHWRSYSLTCPPDWTHPDSRADRVISIAVKAMPEGFLSSHLVNGVPQGTVVRLAAPQGGFVLPEPPPAKVLFITAGSGITPVMAMLRTMDRRAADRTDGDAMDDIVHIHSARTADDVMFGAELRALHDKHPGFTAHIHLTGEQGKFDLADLDSRFPDWRERETWACGPAGLLNDVEKHWAAAGISDKLHVERFEVERSAVGEGGTVTFARTDRSTEVDGATSLLEAGEAAGVQMPFGCRMGICQTCVVTLADGHVRDLRNGAEHQAGEKVQTCISAAAGDCTLDV</sequence>